<dbReference type="Gene3D" id="3.40.50.2300">
    <property type="match status" value="1"/>
</dbReference>
<evidence type="ECO:0000256" key="4">
    <source>
        <dbReference type="ARBA" id="ARBA00022679"/>
    </source>
</evidence>
<dbReference type="FunFam" id="3.30.565.10:FF:000006">
    <property type="entry name" value="Sensor histidine kinase WalK"/>
    <property type="match status" value="1"/>
</dbReference>
<dbReference type="SMART" id="SM00388">
    <property type="entry name" value="HisKA"/>
    <property type="match status" value="1"/>
</dbReference>
<keyword evidence="10" id="KW-1185">Reference proteome</keyword>
<dbReference type="Pfam" id="PF00512">
    <property type="entry name" value="HisKA"/>
    <property type="match status" value="1"/>
</dbReference>
<dbReference type="SMART" id="SM00387">
    <property type="entry name" value="HATPase_c"/>
    <property type="match status" value="1"/>
</dbReference>
<protein>
    <recommendedName>
        <fullName evidence="2">histidine kinase</fullName>
        <ecNumber evidence="2">2.7.13.3</ecNumber>
    </recommendedName>
</protein>
<dbReference type="Gene3D" id="3.30.565.10">
    <property type="entry name" value="Histidine kinase-like ATPase, C-terminal domain"/>
    <property type="match status" value="1"/>
</dbReference>
<dbReference type="GO" id="GO:0000155">
    <property type="term" value="F:phosphorelay sensor kinase activity"/>
    <property type="evidence" value="ECO:0007669"/>
    <property type="project" value="InterPro"/>
</dbReference>
<dbReference type="PROSITE" id="PS50109">
    <property type="entry name" value="HIS_KIN"/>
    <property type="match status" value="1"/>
</dbReference>
<evidence type="ECO:0000259" key="8">
    <source>
        <dbReference type="PROSITE" id="PS50110"/>
    </source>
</evidence>
<dbReference type="SUPFAM" id="SSF55874">
    <property type="entry name" value="ATPase domain of HSP90 chaperone/DNA topoisomerase II/histidine kinase"/>
    <property type="match status" value="1"/>
</dbReference>
<accession>A0A401XL59</accession>
<evidence type="ECO:0000256" key="5">
    <source>
        <dbReference type="ARBA" id="ARBA00022777"/>
    </source>
</evidence>
<evidence type="ECO:0000313" key="10">
    <source>
        <dbReference type="Proteomes" id="UP000286715"/>
    </source>
</evidence>
<dbReference type="CDD" id="cd16922">
    <property type="entry name" value="HATPase_EvgS-ArcB-TorS-like"/>
    <property type="match status" value="1"/>
</dbReference>
<sequence>MNTELFKQLVDQSQIPTLICLKNERIYENQSFSNLLKTAKINIDEFIEKYLQSFDSTIEINLNDKNIYFYIFKQMIDTSIISYQIIDVTEEQIHLKNLENSLKSLHEIDKQRKIFLENLSHELRTPLTGIIGFTDLLKYTDLSEEAQTYLEGLSESANRMVETLNNINDFTLLTSENNSVEIQEIDVYSTLKTLCDAFYYKAKAKQLRIQLIGEVAPEIKFFTDTKKVETIVKQLLSNAIKFTDKGKIEVSYEVTEDLCRISVKDTGIGIPEDKIEECFDDFKQLSEGYNRQYEGSGIGLSIVKKLVNLLKGFIRVESKVNEGSTFTIEIPNAKEKFEKPEVSISKTQGNNILYVEDNYLNQKLLQISLGKKYNITLADNAEEGLKWIKEKDFDLVLMDINLGKGMDGIQAMKEIKKYPKYSKTPVIALTAYALANDEEKFLKEGFDDYIPKPYTKDEIISKISKFIYK</sequence>
<dbReference type="SMART" id="SM00448">
    <property type="entry name" value="REC"/>
    <property type="match status" value="1"/>
</dbReference>
<dbReference type="InterPro" id="IPR001789">
    <property type="entry name" value="Sig_transdc_resp-reg_receiver"/>
</dbReference>
<evidence type="ECO:0000256" key="1">
    <source>
        <dbReference type="ARBA" id="ARBA00000085"/>
    </source>
</evidence>
<keyword evidence="5" id="KW-0418">Kinase</keyword>
<dbReference type="PRINTS" id="PR00344">
    <property type="entry name" value="BCTRLSENSOR"/>
</dbReference>
<dbReference type="InterPro" id="IPR036097">
    <property type="entry name" value="HisK_dim/P_sf"/>
</dbReference>
<keyword evidence="4" id="KW-0808">Transferase</keyword>
<dbReference type="InterPro" id="IPR036890">
    <property type="entry name" value="HATPase_C_sf"/>
</dbReference>
<comment type="caution">
    <text evidence="9">The sequence shown here is derived from an EMBL/GenBank/DDBJ whole genome shotgun (WGS) entry which is preliminary data.</text>
</comment>
<dbReference type="Gene3D" id="1.10.287.130">
    <property type="match status" value="1"/>
</dbReference>
<dbReference type="OrthoDB" id="9811889at2"/>
<dbReference type="SUPFAM" id="SSF47384">
    <property type="entry name" value="Homodimeric domain of signal transducing histidine kinase"/>
    <property type="match status" value="1"/>
</dbReference>
<dbReference type="Proteomes" id="UP000286715">
    <property type="component" value="Unassembled WGS sequence"/>
</dbReference>
<dbReference type="PANTHER" id="PTHR43547:SF2">
    <property type="entry name" value="HYBRID SIGNAL TRANSDUCTION HISTIDINE KINASE C"/>
    <property type="match status" value="1"/>
</dbReference>
<dbReference type="PROSITE" id="PS50110">
    <property type="entry name" value="RESPONSE_REGULATORY"/>
    <property type="match status" value="1"/>
</dbReference>
<keyword evidence="3 6" id="KW-0597">Phosphoprotein</keyword>
<comment type="catalytic activity">
    <reaction evidence="1">
        <text>ATP + protein L-histidine = ADP + protein N-phospho-L-histidine.</text>
        <dbReference type="EC" id="2.7.13.3"/>
    </reaction>
</comment>
<dbReference type="InterPro" id="IPR004358">
    <property type="entry name" value="Sig_transdc_His_kin-like_C"/>
</dbReference>
<dbReference type="EMBL" id="BHZE01000010">
    <property type="protein sequence ID" value="GCD77756.1"/>
    <property type="molecule type" value="Genomic_DNA"/>
</dbReference>
<name>A0A401XL59_9FLAO</name>
<reference evidence="9 10" key="1">
    <citation type="submission" date="2018-11" db="EMBL/GenBank/DDBJ databases">
        <title>Schleiferia aggregans sp. nov., a moderately thermophilic heterotrophic bacterium isolated from microbial mats at a terrestrial hot spring.</title>
        <authorList>
            <person name="Iino T."/>
            <person name="Ohkuma M."/>
            <person name="Haruta S."/>
        </authorList>
    </citation>
    <scope>NUCLEOTIDE SEQUENCE [LARGE SCALE GENOMIC DNA]</scope>
    <source>
        <strain evidence="9 10">LA</strain>
    </source>
</reference>
<evidence type="ECO:0000256" key="2">
    <source>
        <dbReference type="ARBA" id="ARBA00012438"/>
    </source>
</evidence>
<dbReference type="SUPFAM" id="SSF52172">
    <property type="entry name" value="CheY-like"/>
    <property type="match status" value="1"/>
</dbReference>
<evidence type="ECO:0000256" key="3">
    <source>
        <dbReference type="ARBA" id="ARBA00022553"/>
    </source>
</evidence>
<dbReference type="PANTHER" id="PTHR43547">
    <property type="entry name" value="TWO-COMPONENT HISTIDINE KINASE"/>
    <property type="match status" value="1"/>
</dbReference>
<dbReference type="CDD" id="cd17546">
    <property type="entry name" value="REC_hyHK_CKI1_RcsC-like"/>
    <property type="match status" value="1"/>
</dbReference>
<dbReference type="Pfam" id="PF00072">
    <property type="entry name" value="Response_reg"/>
    <property type="match status" value="1"/>
</dbReference>
<evidence type="ECO:0000256" key="6">
    <source>
        <dbReference type="PROSITE-ProRule" id="PRU00169"/>
    </source>
</evidence>
<feature type="modified residue" description="4-aspartylphosphate" evidence="6">
    <location>
        <position position="399"/>
    </location>
</feature>
<dbReference type="InterPro" id="IPR003594">
    <property type="entry name" value="HATPase_dom"/>
</dbReference>
<evidence type="ECO:0000313" key="9">
    <source>
        <dbReference type="EMBL" id="GCD77756.1"/>
    </source>
</evidence>
<organism evidence="9 10">
    <name type="scientific">Thermaurantimonas aggregans</name>
    <dbReference type="NCBI Taxonomy" id="2173829"/>
    <lineage>
        <taxon>Bacteria</taxon>
        <taxon>Pseudomonadati</taxon>
        <taxon>Bacteroidota</taxon>
        <taxon>Flavobacteriia</taxon>
        <taxon>Flavobacteriales</taxon>
        <taxon>Schleiferiaceae</taxon>
        <taxon>Thermaurantimonas</taxon>
    </lineage>
</organism>
<dbReference type="InterPro" id="IPR011006">
    <property type="entry name" value="CheY-like_superfamily"/>
</dbReference>
<dbReference type="CDD" id="cd00082">
    <property type="entry name" value="HisKA"/>
    <property type="match status" value="1"/>
</dbReference>
<dbReference type="InterPro" id="IPR003661">
    <property type="entry name" value="HisK_dim/P_dom"/>
</dbReference>
<dbReference type="AlphaFoldDB" id="A0A401XL59"/>
<dbReference type="Pfam" id="PF02518">
    <property type="entry name" value="HATPase_c"/>
    <property type="match status" value="1"/>
</dbReference>
<feature type="domain" description="Response regulatory" evidence="8">
    <location>
        <begin position="351"/>
        <end position="467"/>
    </location>
</feature>
<feature type="domain" description="Histidine kinase" evidence="7">
    <location>
        <begin position="118"/>
        <end position="334"/>
    </location>
</feature>
<proteinExistence type="predicted"/>
<dbReference type="RefSeq" id="WP_124397821.1">
    <property type="nucleotide sequence ID" value="NZ_BHZE01000010.1"/>
</dbReference>
<gene>
    <name evidence="9" type="ORF">JCM31826_12380</name>
</gene>
<evidence type="ECO:0000259" key="7">
    <source>
        <dbReference type="PROSITE" id="PS50109"/>
    </source>
</evidence>
<dbReference type="InterPro" id="IPR005467">
    <property type="entry name" value="His_kinase_dom"/>
</dbReference>
<dbReference type="EC" id="2.7.13.3" evidence="2"/>